<keyword evidence="1" id="KW-0812">Transmembrane</keyword>
<proteinExistence type="predicted"/>
<comment type="caution">
    <text evidence="2">The sequence shown here is derived from an EMBL/GenBank/DDBJ whole genome shotgun (WGS) entry which is preliminary data.</text>
</comment>
<keyword evidence="1" id="KW-1133">Transmembrane helix</keyword>
<dbReference type="Pfam" id="PF07854">
    <property type="entry name" value="DUF1646"/>
    <property type="match status" value="1"/>
</dbReference>
<gene>
    <name evidence="2" type="ORF">GCM10008967_20790</name>
</gene>
<feature type="transmembrane region" description="Helical" evidence="1">
    <location>
        <begin position="284"/>
        <end position="307"/>
    </location>
</feature>
<feature type="transmembrane region" description="Helical" evidence="1">
    <location>
        <begin position="57"/>
        <end position="73"/>
    </location>
</feature>
<feature type="transmembrane region" description="Helical" evidence="1">
    <location>
        <begin position="319"/>
        <end position="339"/>
    </location>
</feature>
<dbReference type="Proteomes" id="UP001500782">
    <property type="component" value="Unassembled WGS sequence"/>
</dbReference>
<evidence type="ECO:0000256" key="1">
    <source>
        <dbReference type="SAM" id="Phobius"/>
    </source>
</evidence>
<feature type="transmembrane region" description="Helical" evidence="1">
    <location>
        <begin position="132"/>
        <end position="152"/>
    </location>
</feature>
<organism evidence="2 3">
    <name type="scientific">Bacillus carboniphilus</name>
    <dbReference type="NCBI Taxonomy" id="86663"/>
    <lineage>
        <taxon>Bacteria</taxon>
        <taxon>Bacillati</taxon>
        <taxon>Bacillota</taxon>
        <taxon>Bacilli</taxon>
        <taxon>Bacillales</taxon>
        <taxon>Bacillaceae</taxon>
        <taxon>Bacillus</taxon>
    </lineage>
</organism>
<protein>
    <submittedName>
        <fullName evidence="2">DUF1646 family protein</fullName>
    </submittedName>
</protein>
<dbReference type="RefSeq" id="WP_343798799.1">
    <property type="nucleotide sequence ID" value="NZ_BAAADJ010000021.1"/>
</dbReference>
<feature type="transmembrane region" description="Helical" evidence="1">
    <location>
        <begin position="222"/>
        <end position="240"/>
    </location>
</feature>
<name>A0ABN0WAR5_9BACI</name>
<dbReference type="InterPro" id="IPR012443">
    <property type="entry name" value="DUF1646"/>
</dbReference>
<evidence type="ECO:0000313" key="3">
    <source>
        <dbReference type="Proteomes" id="UP001500782"/>
    </source>
</evidence>
<feature type="transmembrane region" description="Helical" evidence="1">
    <location>
        <begin position="30"/>
        <end position="50"/>
    </location>
</feature>
<accession>A0ABN0WAR5</accession>
<evidence type="ECO:0000313" key="2">
    <source>
        <dbReference type="EMBL" id="GAA0330127.1"/>
    </source>
</evidence>
<keyword evidence="1" id="KW-0472">Membrane</keyword>
<feature type="transmembrane region" description="Helical" evidence="1">
    <location>
        <begin position="93"/>
        <end position="120"/>
    </location>
</feature>
<keyword evidence="3" id="KW-1185">Reference proteome</keyword>
<feature type="transmembrane region" description="Helical" evidence="1">
    <location>
        <begin position="167"/>
        <end position="193"/>
    </location>
</feature>
<dbReference type="PIRSF" id="PIRSF019205">
    <property type="entry name" value="DUF1646"/>
    <property type="match status" value="1"/>
</dbReference>
<dbReference type="EMBL" id="BAAADJ010000021">
    <property type="protein sequence ID" value="GAA0330127.1"/>
    <property type="molecule type" value="Genomic_DNA"/>
</dbReference>
<sequence>MMLALIIIFLLVLFLPLVSTKIEKNLELFLFVMGISAATFSGVFESILFVEATIAPVKISLAVLLAGLLFKWLHTPLKQGIVGISQKLPFRLFIALSVVLLGLLSSIITAIIAALVLVLMVSSLSLDKKAEIRFVILACFSIGLGASLTPIGEPLSTIAIHKLKGDFFLLIQLIGPEVLASIIIFAIVAAIMVPKPQSKQSILKKETNTETYDEIINRTLKIYFFVMGLTLLGAGFEPLIQEYFIGYPPEVLYWINMISAVLDNATLTATEISPMMDDVTVRAILLGLLISGGMLIPGNIPNIIAAGKLEITSKEWAKFGVPVGLIMMAVYYVVSFLIVPS</sequence>
<reference evidence="2 3" key="1">
    <citation type="journal article" date="2019" name="Int. J. Syst. Evol. Microbiol.">
        <title>The Global Catalogue of Microorganisms (GCM) 10K type strain sequencing project: providing services to taxonomists for standard genome sequencing and annotation.</title>
        <authorList>
            <consortium name="The Broad Institute Genomics Platform"/>
            <consortium name="The Broad Institute Genome Sequencing Center for Infectious Disease"/>
            <person name="Wu L."/>
            <person name="Ma J."/>
        </authorList>
    </citation>
    <scope>NUCLEOTIDE SEQUENCE [LARGE SCALE GENOMIC DNA]</scope>
    <source>
        <strain evidence="2 3">JCM 9731</strain>
    </source>
</reference>